<keyword evidence="2" id="KW-1185">Reference proteome</keyword>
<dbReference type="Gene3D" id="2.40.70.10">
    <property type="entry name" value="Acid Proteases"/>
    <property type="match status" value="1"/>
</dbReference>
<dbReference type="KEGG" id="mrr:Moror_15386"/>
<dbReference type="Pfam" id="PF08284">
    <property type="entry name" value="RVP_2"/>
    <property type="match status" value="1"/>
</dbReference>
<organism evidence="1 2">
    <name type="scientific">Moniliophthora roreri (strain MCA 2997)</name>
    <name type="common">Cocoa frosty pod rot fungus</name>
    <name type="synonym">Crinipellis roreri</name>
    <dbReference type="NCBI Taxonomy" id="1381753"/>
    <lineage>
        <taxon>Eukaryota</taxon>
        <taxon>Fungi</taxon>
        <taxon>Dikarya</taxon>
        <taxon>Basidiomycota</taxon>
        <taxon>Agaricomycotina</taxon>
        <taxon>Agaricomycetes</taxon>
        <taxon>Agaricomycetidae</taxon>
        <taxon>Agaricales</taxon>
        <taxon>Marasmiineae</taxon>
        <taxon>Marasmiaceae</taxon>
        <taxon>Moniliophthora</taxon>
    </lineage>
</organism>
<dbReference type="Gene3D" id="3.10.10.10">
    <property type="entry name" value="HIV Type 1 Reverse Transcriptase, subunit A, domain 1"/>
    <property type="match status" value="1"/>
</dbReference>
<dbReference type="InterPro" id="IPR043502">
    <property type="entry name" value="DNA/RNA_pol_sf"/>
</dbReference>
<evidence type="ECO:0000313" key="1">
    <source>
        <dbReference type="EMBL" id="ESK81964.1"/>
    </source>
</evidence>
<evidence type="ECO:0000313" key="2">
    <source>
        <dbReference type="Proteomes" id="UP000017559"/>
    </source>
</evidence>
<dbReference type="PANTHER" id="PTHR15503:SF22">
    <property type="entry name" value="TRANSPOSON TY3-I GAG POLYPROTEIN"/>
    <property type="match status" value="1"/>
</dbReference>
<dbReference type="SUPFAM" id="SSF50630">
    <property type="entry name" value="Acid proteases"/>
    <property type="match status" value="1"/>
</dbReference>
<dbReference type="PANTHER" id="PTHR15503">
    <property type="entry name" value="LDOC1 RELATED"/>
    <property type="match status" value="1"/>
</dbReference>
<reference evidence="1 2" key="1">
    <citation type="journal article" date="2014" name="BMC Genomics">
        <title>Genome and secretome analysis of the hemibiotrophic fungal pathogen, Moniliophthora roreri, which causes frosty pod rot disease of cacao: mechanisms of the biotrophic and necrotrophic phases.</title>
        <authorList>
            <person name="Meinhardt L.W."/>
            <person name="Costa G.G.L."/>
            <person name="Thomazella D.P.T."/>
            <person name="Teixeira P.J.P.L."/>
            <person name="Carazzolle M.F."/>
            <person name="Schuster S.C."/>
            <person name="Carlson J.E."/>
            <person name="Guiltinan M.J."/>
            <person name="Mieczkowski P."/>
            <person name="Farmer A."/>
            <person name="Ramaraj T."/>
            <person name="Crozier J."/>
            <person name="Davis R.E."/>
            <person name="Shao J."/>
            <person name="Melnick R.L."/>
            <person name="Pereira G.A.G."/>
            <person name="Bailey B.A."/>
        </authorList>
    </citation>
    <scope>NUCLEOTIDE SEQUENCE [LARGE SCALE GENOMIC DNA]</scope>
    <source>
        <strain evidence="1 2">MCA 2997</strain>
    </source>
</reference>
<dbReference type="EMBL" id="AWSO01002136">
    <property type="protein sequence ID" value="ESK81964.1"/>
    <property type="molecule type" value="Genomic_DNA"/>
</dbReference>
<comment type="caution">
    <text evidence="1">The sequence shown here is derived from an EMBL/GenBank/DDBJ whole genome shotgun (WGS) entry which is preliminary data.</text>
</comment>
<gene>
    <name evidence="1" type="ORF">Moror_15386</name>
</gene>
<proteinExistence type="predicted"/>
<accession>V2XR79</accession>
<dbReference type="SUPFAM" id="SSF56672">
    <property type="entry name" value="DNA/RNA polymerases"/>
    <property type="match status" value="1"/>
</dbReference>
<dbReference type="CDD" id="cd00303">
    <property type="entry name" value="retropepsin_like"/>
    <property type="match status" value="1"/>
</dbReference>
<name>V2XR79_MONRO</name>
<dbReference type="InterPro" id="IPR021109">
    <property type="entry name" value="Peptidase_aspartic_dom_sf"/>
</dbReference>
<evidence type="ECO:0008006" key="3">
    <source>
        <dbReference type="Google" id="ProtNLM"/>
    </source>
</evidence>
<dbReference type="OrthoDB" id="128646at2759"/>
<dbReference type="Proteomes" id="UP000017559">
    <property type="component" value="Unassembled WGS sequence"/>
</dbReference>
<dbReference type="InterPro" id="IPR032567">
    <property type="entry name" value="RTL1-rel"/>
</dbReference>
<sequence length="264" mass="30596">MERNSMHIPLALYTGDQIVEKLALLDSGAEGNFISRITAQKLRLPLTKLEKRVKVLNVDGTLNTLAYVTHTARVTLFIGDKKMTEDLMVSGLGGEQLILGMPWLRHYNPQINWRNGEIKFPPRRKLNIKRFKGILDQTPAEILIRAKTSVSQTLEHKQKTEEKKPIEELIPDFLLDYKREFEKHASERFPESRPYDHAIELKPGIETLNCKVYPLSPIEQQLQNEFLTNNLHKHYIRPLKSPMASPFFFVSKKEKGAFRLCQDY</sequence>
<protein>
    <recommendedName>
        <fullName evidence="3">Pro-pol protein</fullName>
    </recommendedName>
</protein>
<dbReference type="AlphaFoldDB" id="V2XR79"/>
<dbReference type="HOGENOM" id="CLU_000384_42_1_1"/>